<gene>
    <name evidence="2" type="ORF">Hsar01_03256</name>
</gene>
<dbReference type="InterPro" id="IPR027417">
    <property type="entry name" value="P-loop_NTPase"/>
</dbReference>
<dbReference type="SUPFAM" id="SSF52540">
    <property type="entry name" value="P-loop containing nucleoside triphosphate hydrolases"/>
    <property type="match status" value="1"/>
</dbReference>
<dbReference type="RefSeq" id="WP_353568117.1">
    <property type="nucleotide sequence ID" value="NZ_BAABRI010000019.1"/>
</dbReference>
<name>A0ABP9UR44_9BACT</name>
<evidence type="ECO:0000259" key="1">
    <source>
        <dbReference type="Pfam" id="PF10412"/>
    </source>
</evidence>
<dbReference type="EMBL" id="BAABRI010000019">
    <property type="protein sequence ID" value="GAA5484018.1"/>
    <property type="molecule type" value="Genomic_DNA"/>
</dbReference>
<dbReference type="Pfam" id="PF10412">
    <property type="entry name" value="TrwB_AAD_bind"/>
    <property type="match status" value="1"/>
</dbReference>
<comment type="caution">
    <text evidence="2">The sequence shown here is derived from an EMBL/GenBank/DDBJ whole genome shotgun (WGS) entry which is preliminary data.</text>
</comment>
<sequence length="911" mass="103633">MESIPNGHFVDGLVWYDLPRGDALLAKGFRIELGDLSGASVEVLNSFHAAMTNLLFGLPDGVTLQSQWRVSSDYRDALEPYHAETLGKSDNRWTRFVREELYYRLTEQMERGQLRREEHVLWFSRHVSTALSKVFTHENAVRDHIALLIERESKAFENLHRTLQQGFGSFARVVAMDDEDHFLNYRNLLNPSLLQQDRGKALAEFDPDASIQELTFRSDGVAINAEEASFHFAGQYHALFTISRWPQRVRPLDMLSLTRLPFNDYVITTNLLPKNTRAEIAKEEKMIERLEGDMRAESRRSLLTAKVRKEKKVDELAGGYTRLFSALQVVRVWDRSLEGLVSKAEAIKAAISDMGAQYYHATRAASARSLFFQTWPGWTRSKYRGFDLEASNHALAALIPFSSTFTGHLDKAEALFHGSGRNVIGVRTFSGSTPQHMLVIGGTGAGKSVFMNALMSQTEQQFHRTVIIEEGFSYATYTQTLGASPIVLQLDGELTLNYLDTGGLPLSHHHIGSAAALCLKMIGASDSEDTNKRRLGQLGEYINRLYADAAADWMMGNEGEIPALQRLGFALDRYRTERMPNGATFLDTYLAFAEWRREDTEEATDYESSFDESEIVRWTSSRDGERLCRDLIFSRWKHEDYENLTHHSLYMALRYGVMAHHDRAEINYLADMLGTWTREIGQRGKFFDGVSNIDLDQRVLHFELSMIPENARDFKEAAGFLLNNTVRHLIMTDPRSWKKRIIFEEAPRFFGVPGGEEIVASSYATYRKYATWLVTVCQQMQQIPEKIRPVLFGNSQTKIVFRQKSTADLGLIASELKMPPVTVESIRTYPSPEHLPPHDRYSACTYWAEDADRAVNGTLRVYASPEMLYCASSDGDLYEERSKALRRYADVTEGILEETALKRRQQTASTS</sequence>
<dbReference type="InterPro" id="IPR051162">
    <property type="entry name" value="T4SS_component"/>
</dbReference>
<dbReference type="Gene3D" id="3.40.50.300">
    <property type="entry name" value="P-loop containing nucleotide triphosphate hydrolases"/>
    <property type="match status" value="2"/>
</dbReference>
<proteinExistence type="predicted"/>
<organism evidence="2 3">
    <name type="scientific">Haloferula sargassicola</name>
    <dbReference type="NCBI Taxonomy" id="490096"/>
    <lineage>
        <taxon>Bacteria</taxon>
        <taxon>Pseudomonadati</taxon>
        <taxon>Verrucomicrobiota</taxon>
        <taxon>Verrucomicrobiia</taxon>
        <taxon>Verrucomicrobiales</taxon>
        <taxon>Verrucomicrobiaceae</taxon>
        <taxon>Haloferula</taxon>
    </lineage>
</organism>
<feature type="domain" description="Type IV secretion system coupling protein TraD DNA-binding" evidence="1">
    <location>
        <begin position="431"/>
        <end position="470"/>
    </location>
</feature>
<reference evidence="2 3" key="1">
    <citation type="submission" date="2024-02" db="EMBL/GenBank/DDBJ databases">
        <title>Haloferula sargassicola NBRC 104335.</title>
        <authorList>
            <person name="Ichikawa N."/>
            <person name="Katano-Makiyama Y."/>
            <person name="Hidaka K."/>
        </authorList>
    </citation>
    <scope>NUCLEOTIDE SEQUENCE [LARGE SCALE GENOMIC DNA]</scope>
    <source>
        <strain evidence="2 3">NBRC 104335</strain>
    </source>
</reference>
<protein>
    <recommendedName>
        <fullName evidence="1">Type IV secretion system coupling protein TraD DNA-binding domain-containing protein</fullName>
    </recommendedName>
</protein>
<dbReference type="PANTHER" id="PTHR30121">
    <property type="entry name" value="UNCHARACTERIZED PROTEIN YJGR-RELATED"/>
    <property type="match status" value="1"/>
</dbReference>
<accession>A0ABP9UR44</accession>
<dbReference type="Proteomes" id="UP001476282">
    <property type="component" value="Unassembled WGS sequence"/>
</dbReference>
<dbReference type="InterPro" id="IPR019476">
    <property type="entry name" value="T4SS_TraD_DNA-bd"/>
</dbReference>
<keyword evidence="3" id="KW-1185">Reference proteome</keyword>
<dbReference type="PANTHER" id="PTHR30121:SF6">
    <property type="entry name" value="SLR6007 PROTEIN"/>
    <property type="match status" value="1"/>
</dbReference>
<evidence type="ECO:0000313" key="3">
    <source>
        <dbReference type="Proteomes" id="UP001476282"/>
    </source>
</evidence>
<evidence type="ECO:0000313" key="2">
    <source>
        <dbReference type="EMBL" id="GAA5484018.1"/>
    </source>
</evidence>